<dbReference type="InterPro" id="IPR016039">
    <property type="entry name" value="Thiolase-like"/>
</dbReference>
<evidence type="ECO:0008006" key="7">
    <source>
        <dbReference type="Google" id="ProtNLM"/>
    </source>
</evidence>
<dbReference type="PANTHER" id="PTHR43323">
    <property type="entry name" value="3-HYDROXY-3-METHYLGLUTARYL COENZYME A SYNTHASE"/>
    <property type="match status" value="1"/>
</dbReference>
<evidence type="ECO:0000256" key="1">
    <source>
        <dbReference type="ARBA" id="ARBA00007061"/>
    </source>
</evidence>
<dbReference type="PANTHER" id="PTHR43323:SF2">
    <property type="entry name" value="HYDROXYMETHYLGLUTARYL-COA SYNTHASE"/>
    <property type="match status" value="1"/>
</dbReference>
<keyword evidence="6" id="KW-1185">Reference proteome</keyword>
<dbReference type="RefSeq" id="WP_099153086.1">
    <property type="nucleotide sequence ID" value="NZ_PDUD01000031.1"/>
</dbReference>
<accession>A0A2D0N4T2</accession>
<dbReference type="OrthoDB" id="9769523at2"/>
<organism evidence="5 6">
    <name type="scientific">Flavilitoribacter nigricans (strain ATCC 23147 / DSM 23189 / NBRC 102662 / NCIMB 1420 / SS-2)</name>
    <name type="common">Lewinella nigricans</name>
    <dbReference type="NCBI Taxonomy" id="1122177"/>
    <lineage>
        <taxon>Bacteria</taxon>
        <taxon>Pseudomonadati</taxon>
        <taxon>Bacteroidota</taxon>
        <taxon>Saprospiria</taxon>
        <taxon>Saprospirales</taxon>
        <taxon>Lewinellaceae</taxon>
        <taxon>Flavilitoribacter</taxon>
    </lineage>
</organism>
<dbReference type="InterPro" id="IPR013528">
    <property type="entry name" value="HMG_CoA_synth_N"/>
</dbReference>
<keyword evidence="2" id="KW-0808">Transferase</keyword>
<comment type="similarity">
    <text evidence="1">Belongs to the thiolase-like superfamily. HMG-CoA synthase family.</text>
</comment>
<protein>
    <recommendedName>
        <fullName evidence="7">Hydroxymethylglutaryl-CoA synthase</fullName>
    </recommendedName>
</protein>
<dbReference type="Pfam" id="PF01154">
    <property type="entry name" value="HMG_CoA_synt_N"/>
    <property type="match status" value="1"/>
</dbReference>
<dbReference type="Proteomes" id="UP000223913">
    <property type="component" value="Unassembled WGS sequence"/>
</dbReference>
<evidence type="ECO:0000313" key="6">
    <source>
        <dbReference type="Proteomes" id="UP000223913"/>
    </source>
</evidence>
<dbReference type="SUPFAM" id="SSF53901">
    <property type="entry name" value="Thiolase-like"/>
    <property type="match status" value="2"/>
</dbReference>
<feature type="domain" description="Hydroxymethylglutaryl-coenzyme A synthase N-terminal" evidence="3">
    <location>
        <begin position="10"/>
        <end position="183"/>
    </location>
</feature>
<dbReference type="CDD" id="cd00827">
    <property type="entry name" value="init_cond_enzymes"/>
    <property type="match status" value="1"/>
</dbReference>
<dbReference type="InterPro" id="IPR013746">
    <property type="entry name" value="HMG_CoA_synt_C_dom"/>
</dbReference>
<dbReference type="EMBL" id="PDUD01000031">
    <property type="protein sequence ID" value="PHN03504.1"/>
    <property type="molecule type" value="Genomic_DNA"/>
</dbReference>
<feature type="domain" description="Hydroxymethylglutaryl-coenzyme A synthase C-terminal" evidence="4">
    <location>
        <begin position="259"/>
        <end position="469"/>
    </location>
</feature>
<comment type="caution">
    <text evidence="5">The sequence shown here is derived from an EMBL/GenBank/DDBJ whole genome shotgun (WGS) entry which is preliminary data.</text>
</comment>
<evidence type="ECO:0000259" key="4">
    <source>
        <dbReference type="Pfam" id="PF08540"/>
    </source>
</evidence>
<gene>
    <name evidence="5" type="ORF">CRP01_26245</name>
</gene>
<dbReference type="GO" id="GO:0006084">
    <property type="term" value="P:acetyl-CoA metabolic process"/>
    <property type="evidence" value="ECO:0007669"/>
    <property type="project" value="InterPro"/>
</dbReference>
<dbReference type="AlphaFoldDB" id="A0A2D0N4T2"/>
<sequence>MVSNQAHRTSIGIDDMAAYIPHLYFPISDLAEARDLEYAKLNKGLGLEAMSITDAHEDAATMAANAVLELILKNDIDPHRIGRIYLGTESALDGAKPTATYTLDMLNDYFEPTYGPDCLLHCDVVDLTFACVGAVDALQNTLDWVRGGSDRIGIVVASDIARYELGSGGEYTQGAGAIALLVRENPRLLSIDPDWGVATRPVHDFFKPLRQVSKADIIREVLNLFDDQRMDVEALVEQLSESIEVKGILDANEAQLNLHKSTPVFDGPYSNDCYQQRIGEALGHYLAQSGQSADLPIIDKWDRLVFHLPYAYQARRMFSEIFVDTLRKRGEWTAWAAKNELSDPQPEQFESPEAFQKANAQLLKVVTKTADYRAFVQEKIEAGERASSLMGNLYAGSLFLSLMSTLAVAQREQDDLEDGRIGFFGYGSGSKSKVFVGSLQPGWRELVERFQLFERLEERQAVDYDTYEQLHRGTRTESVMPPEDTFYLKHIETARGVREGARTYGRFERVMI</sequence>
<evidence type="ECO:0000313" key="5">
    <source>
        <dbReference type="EMBL" id="PHN03504.1"/>
    </source>
</evidence>
<dbReference type="Pfam" id="PF08540">
    <property type="entry name" value="HMG_CoA_synt_C"/>
    <property type="match status" value="1"/>
</dbReference>
<reference evidence="5 6" key="1">
    <citation type="submission" date="2017-10" db="EMBL/GenBank/DDBJ databases">
        <title>The draft genome sequence of Lewinella nigricans NBRC 102662.</title>
        <authorList>
            <person name="Wang K."/>
        </authorList>
    </citation>
    <scope>NUCLEOTIDE SEQUENCE [LARGE SCALE GENOMIC DNA]</scope>
    <source>
        <strain evidence="5 6">NBRC 102662</strain>
    </source>
</reference>
<evidence type="ECO:0000256" key="2">
    <source>
        <dbReference type="ARBA" id="ARBA00022679"/>
    </source>
</evidence>
<dbReference type="GO" id="GO:0004421">
    <property type="term" value="F:hydroxymethylglutaryl-CoA synthase activity"/>
    <property type="evidence" value="ECO:0007669"/>
    <property type="project" value="InterPro"/>
</dbReference>
<name>A0A2D0N4T2_FLAN2</name>
<dbReference type="Gene3D" id="3.40.47.10">
    <property type="match status" value="1"/>
</dbReference>
<proteinExistence type="inferred from homology"/>
<evidence type="ECO:0000259" key="3">
    <source>
        <dbReference type="Pfam" id="PF01154"/>
    </source>
</evidence>